<accession>A0A6G9Z0S0</accession>
<organism evidence="3 4">
    <name type="scientific">Nocardia terpenica</name>
    <dbReference type="NCBI Taxonomy" id="455432"/>
    <lineage>
        <taxon>Bacteria</taxon>
        <taxon>Bacillati</taxon>
        <taxon>Actinomycetota</taxon>
        <taxon>Actinomycetes</taxon>
        <taxon>Mycobacteriales</taxon>
        <taxon>Nocardiaceae</taxon>
        <taxon>Nocardia</taxon>
    </lineage>
</organism>
<protein>
    <recommendedName>
        <fullName evidence="2">RCK C-terminal domain-containing protein</fullName>
    </recommendedName>
</protein>
<evidence type="ECO:0000259" key="2">
    <source>
        <dbReference type="PROSITE" id="PS51202"/>
    </source>
</evidence>
<dbReference type="GO" id="GO:0008324">
    <property type="term" value="F:monoatomic cation transmembrane transporter activity"/>
    <property type="evidence" value="ECO:0007669"/>
    <property type="project" value="InterPro"/>
</dbReference>
<feature type="domain" description="RCK C-terminal" evidence="2">
    <location>
        <begin position="53"/>
        <end position="135"/>
    </location>
</feature>
<sequence length="175" mass="19380">MFILQAGVPDARRAYEIIFVVVAFSVITQGGLVPALARRLDIPLRTVNPRPWGMNARFEEEPDSLHRFIIAPGSDAAGSTVDALPSEDLWISVIIHHGRLVTVTPDTVLHAGDEVLVLAEPDTAVLDAVVSEHFSGHRPPVRGPRRSARRWTGLECRYLVGDVRWKVNRLLPSRV</sequence>
<dbReference type="InterPro" id="IPR006037">
    <property type="entry name" value="RCK_C"/>
</dbReference>
<reference evidence="3 4" key="1">
    <citation type="journal article" date="2019" name="ACS Chem. Biol.">
        <title>Identification and Mobilization of a Cryptic Antibiotic Biosynthesis Gene Locus from a Human-Pathogenic Nocardia Isolate.</title>
        <authorList>
            <person name="Herisse M."/>
            <person name="Ishida K."/>
            <person name="Porter J.L."/>
            <person name="Howden B."/>
            <person name="Hertweck C."/>
            <person name="Stinear T.P."/>
            <person name="Pidot S.J."/>
        </authorList>
    </citation>
    <scope>NUCLEOTIDE SEQUENCE [LARGE SCALE GENOMIC DNA]</scope>
    <source>
        <strain evidence="3 4">AUSMDU00012715</strain>
    </source>
</reference>
<keyword evidence="1" id="KW-1133">Transmembrane helix</keyword>
<dbReference type="PROSITE" id="PS51202">
    <property type="entry name" value="RCK_C"/>
    <property type="match status" value="1"/>
</dbReference>
<dbReference type="Proteomes" id="UP000500953">
    <property type="component" value="Chromosome"/>
</dbReference>
<evidence type="ECO:0000313" key="4">
    <source>
        <dbReference type="Proteomes" id="UP000500953"/>
    </source>
</evidence>
<feature type="transmembrane region" description="Helical" evidence="1">
    <location>
        <begin position="17"/>
        <end position="37"/>
    </location>
</feature>
<evidence type="ECO:0000256" key="1">
    <source>
        <dbReference type="SAM" id="Phobius"/>
    </source>
</evidence>
<proteinExistence type="predicted"/>
<dbReference type="Pfam" id="PF02080">
    <property type="entry name" value="TrkA_C"/>
    <property type="match status" value="1"/>
</dbReference>
<dbReference type="EMBL" id="CP046173">
    <property type="protein sequence ID" value="QIS18967.1"/>
    <property type="molecule type" value="Genomic_DNA"/>
</dbReference>
<evidence type="ECO:0000313" key="3">
    <source>
        <dbReference type="EMBL" id="QIS18967.1"/>
    </source>
</evidence>
<name>A0A6G9Z0S0_9NOCA</name>
<dbReference type="GO" id="GO:0006813">
    <property type="term" value="P:potassium ion transport"/>
    <property type="evidence" value="ECO:0007669"/>
    <property type="project" value="InterPro"/>
</dbReference>
<keyword evidence="1" id="KW-0812">Transmembrane</keyword>
<dbReference type="RefSeq" id="WP_167486279.1">
    <property type="nucleotide sequence ID" value="NZ_CP046173.1"/>
</dbReference>
<dbReference type="AlphaFoldDB" id="A0A6G9Z0S0"/>
<dbReference type="SUPFAM" id="SSF116726">
    <property type="entry name" value="TrkA C-terminal domain-like"/>
    <property type="match status" value="1"/>
</dbReference>
<gene>
    <name evidence="3" type="ORF">F6W96_12310</name>
</gene>
<dbReference type="Gene3D" id="3.30.70.1450">
    <property type="entry name" value="Regulator of K+ conductance, C-terminal domain"/>
    <property type="match status" value="1"/>
</dbReference>
<dbReference type="InterPro" id="IPR036721">
    <property type="entry name" value="RCK_C_sf"/>
</dbReference>
<keyword evidence="1" id="KW-0472">Membrane</keyword>